<evidence type="ECO:0000313" key="1">
    <source>
        <dbReference type="EMBL" id="KAF0769276.1"/>
    </source>
</evidence>
<protein>
    <submittedName>
        <fullName evidence="1">Uncharacterized protein</fullName>
    </submittedName>
</protein>
<reference evidence="1 2" key="1">
    <citation type="submission" date="2019-08" db="EMBL/GenBank/DDBJ databases">
        <title>Whole genome of Aphis craccivora.</title>
        <authorList>
            <person name="Voronova N.V."/>
            <person name="Shulinski R.S."/>
            <person name="Bandarenka Y.V."/>
            <person name="Zhorov D.G."/>
            <person name="Warner D."/>
        </authorList>
    </citation>
    <scope>NUCLEOTIDE SEQUENCE [LARGE SCALE GENOMIC DNA]</scope>
    <source>
        <strain evidence="1">180601</strain>
        <tissue evidence="1">Whole Body</tissue>
    </source>
</reference>
<proteinExistence type="predicted"/>
<evidence type="ECO:0000313" key="2">
    <source>
        <dbReference type="Proteomes" id="UP000478052"/>
    </source>
</evidence>
<dbReference type="OrthoDB" id="5977855at2759"/>
<keyword evidence="2" id="KW-1185">Reference proteome</keyword>
<name>A0A6G0ZE58_APHCR</name>
<comment type="caution">
    <text evidence="1">The sequence shown here is derived from an EMBL/GenBank/DDBJ whole genome shotgun (WGS) entry which is preliminary data.</text>
</comment>
<dbReference type="Proteomes" id="UP000478052">
    <property type="component" value="Unassembled WGS sequence"/>
</dbReference>
<dbReference type="AlphaFoldDB" id="A0A6G0ZE58"/>
<gene>
    <name evidence="1" type="ORF">FWK35_00025224</name>
</gene>
<organism evidence="1 2">
    <name type="scientific">Aphis craccivora</name>
    <name type="common">Cowpea aphid</name>
    <dbReference type="NCBI Taxonomy" id="307492"/>
    <lineage>
        <taxon>Eukaryota</taxon>
        <taxon>Metazoa</taxon>
        <taxon>Ecdysozoa</taxon>
        <taxon>Arthropoda</taxon>
        <taxon>Hexapoda</taxon>
        <taxon>Insecta</taxon>
        <taxon>Pterygota</taxon>
        <taxon>Neoptera</taxon>
        <taxon>Paraneoptera</taxon>
        <taxon>Hemiptera</taxon>
        <taxon>Sternorrhyncha</taxon>
        <taxon>Aphidomorpha</taxon>
        <taxon>Aphidoidea</taxon>
        <taxon>Aphididae</taxon>
        <taxon>Aphidini</taxon>
        <taxon>Aphis</taxon>
        <taxon>Aphis</taxon>
    </lineage>
</organism>
<dbReference type="EMBL" id="VUJU01000621">
    <property type="protein sequence ID" value="KAF0769276.1"/>
    <property type="molecule type" value="Genomic_DNA"/>
</dbReference>
<sequence length="118" mass="13598">MKSNLEGASKANFTFIYPNAYPYNHKEKLNTKKLEDIILLQLTNSNYTLCESPDEDPLDLCAPVNCHMKYRGFKSFVINDPLISKPDIDCILNETENKKCKNKKITCINQIFDVIMMT</sequence>
<accession>A0A6G0ZE58</accession>